<sequence>MEEDLDKAEVWAKVTTRKALVNIIILDYNTSIKTIQPSKQVKISPTEMPMSFSLNTLYMGVQSKTLFVAKPGDRAQTFSGSSGQATVKLLVGLGYK</sequence>
<protein>
    <submittedName>
        <fullName evidence="1">Uncharacterized protein</fullName>
    </submittedName>
</protein>
<organism evidence="1 2">
    <name type="scientific">Plakobranchus ocellatus</name>
    <dbReference type="NCBI Taxonomy" id="259542"/>
    <lineage>
        <taxon>Eukaryota</taxon>
        <taxon>Metazoa</taxon>
        <taxon>Spiralia</taxon>
        <taxon>Lophotrochozoa</taxon>
        <taxon>Mollusca</taxon>
        <taxon>Gastropoda</taxon>
        <taxon>Heterobranchia</taxon>
        <taxon>Euthyneura</taxon>
        <taxon>Panpulmonata</taxon>
        <taxon>Sacoglossa</taxon>
        <taxon>Placobranchoidea</taxon>
        <taxon>Plakobranchidae</taxon>
        <taxon>Plakobranchus</taxon>
    </lineage>
</organism>
<reference evidence="1 2" key="1">
    <citation type="journal article" date="2021" name="Elife">
        <title>Chloroplast acquisition without the gene transfer in kleptoplastic sea slugs, Plakobranchus ocellatus.</title>
        <authorList>
            <person name="Maeda T."/>
            <person name="Takahashi S."/>
            <person name="Yoshida T."/>
            <person name="Shimamura S."/>
            <person name="Takaki Y."/>
            <person name="Nagai Y."/>
            <person name="Toyoda A."/>
            <person name="Suzuki Y."/>
            <person name="Arimoto A."/>
            <person name="Ishii H."/>
            <person name="Satoh N."/>
            <person name="Nishiyama T."/>
            <person name="Hasebe M."/>
            <person name="Maruyama T."/>
            <person name="Minagawa J."/>
            <person name="Obokata J."/>
            <person name="Shigenobu S."/>
        </authorList>
    </citation>
    <scope>NUCLEOTIDE SEQUENCE [LARGE SCALE GENOMIC DNA]</scope>
</reference>
<dbReference type="Proteomes" id="UP000735302">
    <property type="component" value="Unassembled WGS sequence"/>
</dbReference>
<comment type="caution">
    <text evidence="1">The sequence shown here is derived from an EMBL/GenBank/DDBJ whole genome shotgun (WGS) entry which is preliminary data.</text>
</comment>
<dbReference type="AlphaFoldDB" id="A0AAV4BLT5"/>
<dbReference type="EMBL" id="BLXT01005122">
    <property type="protein sequence ID" value="GFO20010.1"/>
    <property type="molecule type" value="Genomic_DNA"/>
</dbReference>
<accession>A0AAV4BLT5</accession>
<evidence type="ECO:0000313" key="2">
    <source>
        <dbReference type="Proteomes" id="UP000735302"/>
    </source>
</evidence>
<gene>
    <name evidence="1" type="ORF">PoB_004651500</name>
</gene>
<evidence type="ECO:0000313" key="1">
    <source>
        <dbReference type="EMBL" id="GFO20010.1"/>
    </source>
</evidence>
<name>A0AAV4BLT5_9GAST</name>
<keyword evidence="2" id="KW-1185">Reference proteome</keyword>
<proteinExistence type="predicted"/>